<dbReference type="EMBL" id="CP088280">
    <property type="protein sequence ID" value="UGX95262.1"/>
    <property type="molecule type" value="Genomic_DNA"/>
</dbReference>
<sequence length="166" mass="18205">MIGEWLSFSKLIPAGASAAKSIYDRVVGKSPRLNFDTSSGGIELHIFNSRDETIIIERIDALPRILGFSEGSELKDVVRAAIHQVRGSTGERPIAVLSPGGKAQIGILKAQIETAHADQLIRVTVYWRTAQRRAFSRSSISIKIGVQDIRDLLVEVDRKQPGIAFV</sequence>
<name>A0A7Z0Q7Z3_9BRAD</name>
<reference evidence="2 3" key="3">
    <citation type="journal article" date="2022" name="Int. J. Syst. Evol. Microbiol.">
        <title>Strains of Bradyrhizobium barranii sp. nov. associated with legumes native to Canada are symbionts of soybeans and belong to different subspecies (subsp. barranii subsp. nov. and subsp. apii subsp. nov.) and symbiovars (sv. glycinearum and sv. septentrionale).</title>
        <authorList>
            <person name="Bromfield E.S.P."/>
            <person name="Cloutier S."/>
            <person name="Wasai-Hara S."/>
            <person name="Minamisawa K."/>
        </authorList>
    </citation>
    <scope>NUCLEOTIDE SEQUENCE [LARGE SCALE GENOMIC DNA]</scope>
    <source>
        <strain evidence="2 3">323S2</strain>
    </source>
</reference>
<accession>A0A7Z0Q7Z3</accession>
<dbReference type="RefSeq" id="WP_166344540.1">
    <property type="nucleotide sequence ID" value="NZ_CP088280.1"/>
</dbReference>
<protein>
    <submittedName>
        <fullName evidence="1">Uncharacterized protein</fullName>
    </submittedName>
</protein>
<organism evidence="1">
    <name type="scientific">Bradyrhizobium barranii subsp. barranii</name>
    <dbReference type="NCBI Taxonomy" id="2823807"/>
    <lineage>
        <taxon>Bacteria</taxon>
        <taxon>Pseudomonadati</taxon>
        <taxon>Pseudomonadota</taxon>
        <taxon>Alphaproteobacteria</taxon>
        <taxon>Hyphomicrobiales</taxon>
        <taxon>Nitrobacteraceae</taxon>
        <taxon>Bradyrhizobium</taxon>
        <taxon>Bradyrhizobium barranii</taxon>
    </lineage>
</organism>
<gene>
    <name evidence="2" type="ORF">G6321_00008985</name>
    <name evidence="1" type="ORF">G6321_09235</name>
</gene>
<proteinExistence type="predicted"/>
<dbReference type="Proteomes" id="UP000564836">
    <property type="component" value="Chromosome"/>
</dbReference>
<reference evidence="2 3" key="1">
    <citation type="journal article" date="2017" name="Syst. Appl. Microbiol.">
        <title>Soybeans inoculated with root zone soils of Canadian native legumes harbour diverse and novel Bradyrhizobium spp. that possess agricultural potential.</title>
        <authorList>
            <person name="Bromfield E.S.P."/>
            <person name="Cloutier S."/>
            <person name="Tambong J.T."/>
            <person name="Tran Thi T.V."/>
        </authorList>
    </citation>
    <scope>NUCLEOTIDE SEQUENCE [LARGE SCALE GENOMIC DNA]</scope>
    <source>
        <strain evidence="2 3">323S2</strain>
    </source>
</reference>
<evidence type="ECO:0000313" key="2">
    <source>
        <dbReference type="EMBL" id="UGX95262.1"/>
    </source>
</evidence>
<evidence type="ECO:0000313" key="3">
    <source>
        <dbReference type="Proteomes" id="UP000564836"/>
    </source>
</evidence>
<dbReference type="EMBL" id="JACBFH010000001">
    <property type="protein sequence ID" value="NYY88635.1"/>
    <property type="molecule type" value="Genomic_DNA"/>
</dbReference>
<evidence type="ECO:0000313" key="1">
    <source>
        <dbReference type="EMBL" id="NYY88635.1"/>
    </source>
</evidence>
<reference evidence="1" key="2">
    <citation type="submission" date="2020-06" db="EMBL/GenBank/DDBJ databases">
        <title>Whole Genome Sequence of Bradyrhizobium sp. Strain 323S2.</title>
        <authorList>
            <person name="Bromfield E.S.P."/>
        </authorList>
    </citation>
    <scope>NUCLEOTIDE SEQUENCE [LARGE SCALE GENOMIC DNA]</scope>
    <source>
        <strain evidence="1">323S2</strain>
    </source>
</reference>
<dbReference type="AlphaFoldDB" id="A0A7Z0Q7Z3"/>